<accession>A0AAN6DGE0</accession>
<dbReference type="GO" id="GO:0031578">
    <property type="term" value="P:mitotic spindle orientation checkpoint signaling"/>
    <property type="evidence" value="ECO:0007669"/>
    <property type="project" value="TreeGrafter"/>
</dbReference>
<proteinExistence type="predicted"/>
<protein>
    <recommendedName>
        <fullName evidence="4">Karyogamy protein</fullName>
    </recommendedName>
</protein>
<dbReference type="EMBL" id="JAHLUX010000006">
    <property type="protein sequence ID" value="KAG7818314.1"/>
    <property type="molecule type" value="Genomic_DNA"/>
</dbReference>
<dbReference type="PANTHER" id="PTHR37271:SF1">
    <property type="entry name" value="KARYOGAMY PROTEIN KAR9"/>
    <property type="match status" value="1"/>
</dbReference>
<evidence type="ECO:0000256" key="1">
    <source>
        <dbReference type="SAM" id="MobiDB-lite"/>
    </source>
</evidence>
<evidence type="ECO:0008006" key="4">
    <source>
        <dbReference type="Google" id="ProtNLM"/>
    </source>
</evidence>
<comment type="caution">
    <text evidence="2">The sequence shown here is derived from an EMBL/GenBank/DDBJ whole genome shotgun (WGS) entry which is preliminary data.</text>
</comment>
<dbReference type="AlphaFoldDB" id="A0AAN6DGE0"/>
<evidence type="ECO:0000313" key="2">
    <source>
        <dbReference type="EMBL" id="KAG7818314.1"/>
    </source>
</evidence>
<dbReference type="GO" id="GO:0005816">
    <property type="term" value="C:spindle pole body"/>
    <property type="evidence" value="ECO:0007669"/>
    <property type="project" value="TreeGrafter"/>
</dbReference>
<feature type="region of interest" description="Disordered" evidence="1">
    <location>
        <begin position="449"/>
        <end position="482"/>
    </location>
</feature>
<reference evidence="2" key="1">
    <citation type="journal article" date="2021" name="G3 (Bethesda)">
        <title>Genomic diversity, chromosomal rearrangements, and interspecies hybridization in the ogataea polymorpha species complex.</title>
        <authorList>
            <person name="Hanson S.J."/>
            <person name="Cinneide E.O."/>
            <person name="Salzberg L.I."/>
            <person name="Wolfe K.H."/>
            <person name="McGowan J."/>
            <person name="Fitzpatrick D.A."/>
            <person name="Matlin K."/>
        </authorList>
    </citation>
    <scope>NUCLEOTIDE SEQUENCE</scope>
    <source>
        <strain evidence="2">61-244</strain>
    </source>
</reference>
<dbReference type="InterPro" id="IPR013889">
    <property type="entry name" value="Karyogamy_KAR9"/>
</dbReference>
<dbReference type="PANTHER" id="PTHR37271">
    <property type="entry name" value="KARYOGAMY PROTEIN KAR9"/>
    <property type="match status" value="1"/>
</dbReference>
<sequence length="621" mass="70285">MKRLDQLEKCCSGVQELQIEQVALFDGVQVEAAVDSIRLFIHEFLAVGDTLSSLSANARHKDTLTRVNECIQKSDELLAALVTAIESKLESEPGLESTVNQLEPLCEELLTAKKHISAYLENLHVAIRYTELDEQVLGSISDEIQDCSKDLRTLKEMLLTSPVKKLPKLELEEINAKMTQSESFKLRMPTFTCLDERLLGLYQQLEGRVDPIQAAVLIVPQTLESYGEVAMHKNPGSIMHLISRYEGLVQEVHELRSALKQISRELVDRRWEHIFRSLMREISQALEDLEDEMAVKHCLGSSSVRNLEIIGQSLGILKRATGERLITDKSMIEKKKEMEAQYLQLQEQHYESKRSSPSPSMASAPAISKGSLFDALQLKPVLIEYNPTSAKKRSPLKFDILEDDESEVSFRTASSNSVLKRLMDEAEDKENETSRDTEEDLAEKVEQLDIKERSPRSMRSLSQSDPFITPNAKLHRPSVQKQAGKTKLLKYIPLPVPLPTTRDETFRRHIEPSKSHVTRIPLPVRPESRQSLLNSKIRGEHYAMPPVRSSSCIPRSKLLDKIHPTPLKTNTRPLSALDIHKSPTMMVQPTPLRVIKQRARATSSLGIINPRRVASYDNDTF</sequence>
<dbReference type="GeneID" id="66127366"/>
<dbReference type="GO" id="GO:0051293">
    <property type="term" value="P:establishment of spindle localization"/>
    <property type="evidence" value="ECO:0007669"/>
    <property type="project" value="TreeGrafter"/>
</dbReference>
<organism evidence="2 3">
    <name type="scientific">Pichia angusta</name>
    <name type="common">Yeast</name>
    <name type="synonym">Hansenula polymorpha</name>
    <dbReference type="NCBI Taxonomy" id="870730"/>
    <lineage>
        <taxon>Eukaryota</taxon>
        <taxon>Fungi</taxon>
        <taxon>Dikarya</taxon>
        <taxon>Ascomycota</taxon>
        <taxon>Saccharomycotina</taxon>
        <taxon>Pichiomycetes</taxon>
        <taxon>Pichiales</taxon>
        <taxon>Pichiaceae</taxon>
        <taxon>Ogataea</taxon>
    </lineage>
</organism>
<dbReference type="GO" id="GO:0030473">
    <property type="term" value="P:nuclear migration along microtubule"/>
    <property type="evidence" value="ECO:0007669"/>
    <property type="project" value="TreeGrafter"/>
</dbReference>
<dbReference type="Pfam" id="PF08580">
    <property type="entry name" value="KAR9"/>
    <property type="match status" value="1"/>
</dbReference>
<dbReference type="RefSeq" id="XP_043059568.1">
    <property type="nucleotide sequence ID" value="XM_043203889.1"/>
</dbReference>
<dbReference type="GO" id="GO:0043332">
    <property type="term" value="C:mating projection tip"/>
    <property type="evidence" value="ECO:0007669"/>
    <property type="project" value="TreeGrafter"/>
</dbReference>
<dbReference type="Proteomes" id="UP001196530">
    <property type="component" value="Unassembled WGS sequence"/>
</dbReference>
<feature type="compositionally biased region" description="Polar residues" evidence="1">
    <location>
        <begin position="457"/>
        <end position="466"/>
    </location>
</feature>
<evidence type="ECO:0000313" key="3">
    <source>
        <dbReference type="Proteomes" id="UP001196530"/>
    </source>
</evidence>
<dbReference type="GO" id="GO:0005938">
    <property type="term" value="C:cell cortex"/>
    <property type="evidence" value="ECO:0007669"/>
    <property type="project" value="TreeGrafter"/>
</dbReference>
<name>A0AAN6DGE0_PICAN</name>
<gene>
    <name evidence="2" type="ORF">KL928_003315</name>
</gene>